<comment type="caution">
    <text evidence="6">The sequence shown here is derived from an EMBL/GenBank/DDBJ whole genome shotgun (WGS) entry which is preliminary data.</text>
</comment>
<dbReference type="InterPro" id="IPR018484">
    <property type="entry name" value="FGGY_N"/>
</dbReference>
<comment type="similarity">
    <text evidence="1">Belongs to the FGGY kinase family.</text>
</comment>
<dbReference type="PANTHER" id="PTHR43095">
    <property type="entry name" value="SUGAR KINASE"/>
    <property type="match status" value="1"/>
</dbReference>
<gene>
    <name evidence="6" type="ORF">H9660_11380</name>
</gene>
<dbReference type="InterPro" id="IPR043129">
    <property type="entry name" value="ATPase_NBD"/>
</dbReference>
<dbReference type="Gene3D" id="3.30.420.40">
    <property type="match status" value="2"/>
</dbReference>
<accession>A0ABR8Q5Q9</accession>
<dbReference type="CDD" id="cd07809">
    <property type="entry name" value="ASKHA_NBD_FGGY_BaXK-like"/>
    <property type="match status" value="1"/>
</dbReference>
<dbReference type="Pfam" id="PF00370">
    <property type="entry name" value="FGGY_N"/>
    <property type="match status" value="1"/>
</dbReference>
<keyword evidence="2" id="KW-0808">Transferase</keyword>
<name>A0ABR8Q5Q9_9CLOT</name>
<evidence type="ECO:0000259" key="5">
    <source>
        <dbReference type="Pfam" id="PF02782"/>
    </source>
</evidence>
<dbReference type="EMBL" id="JACSQZ010000043">
    <property type="protein sequence ID" value="MBD7915747.1"/>
    <property type="molecule type" value="Genomic_DNA"/>
</dbReference>
<proteinExistence type="inferred from homology"/>
<dbReference type="SUPFAM" id="SSF53067">
    <property type="entry name" value="Actin-like ATPase domain"/>
    <property type="match status" value="2"/>
</dbReference>
<feature type="domain" description="Carbohydrate kinase FGGY C-terminal" evidence="5">
    <location>
        <begin position="278"/>
        <end position="475"/>
    </location>
</feature>
<keyword evidence="3 6" id="KW-0418">Kinase</keyword>
<dbReference type="RefSeq" id="WP_191750501.1">
    <property type="nucleotide sequence ID" value="NZ_JACSQZ010000043.1"/>
</dbReference>
<evidence type="ECO:0000313" key="6">
    <source>
        <dbReference type="EMBL" id="MBD7915747.1"/>
    </source>
</evidence>
<sequence>MNSLNKVRQIIESGKAVLGIELGSTRIKAVLVDQVGTVIETGGFDWENSLINGVWTYSLDEVWKGIQECYKDLSERVKEKYDVRLNKLSAMGVSAMMHGYLPFDKEGNQLAEFRTWRNTFTGQAANELTELFQYNIPERWSIAHLYHVILNKEEHVKNIDFITTLAGYVHWKLTGEKVMGVGEASGMFPIDISNKNYNKDMIEKFNSLISSNKYSWTLEEILPKVLVAGEEAGKLTEEGALLLDPTGELKAGSKLCPPEGDAGTGMVATNSIAKKTGNVSAGTSAFAMVVLEKELSKLHKQLDMVTTPTGDLVAMAHSNNCTTDINAWMEIFNQCLGVFGVKVTPGELYKNLFEKALDGDDDCGDLMSYCFYSGEHGIGLTEGCPMFLHPANSKFNLANFMRVQLYTCFGAMKLGMDILTKEENVKIDKILGHGGIFKTKGVAQNILAAAIGAPVVVMETAGDGGAWGIALLALYLDKNQENNSLEDFLNDTIFRDADAVKVEPNQNMVIGYERFIERYKSGLSIEQEAVNYLKNRV</sequence>
<evidence type="ECO:0000256" key="3">
    <source>
        <dbReference type="ARBA" id="ARBA00022777"/>
    </source>
</evidence>
<reference evidence="6 7" key="1">
    <citation type="submission" date="2020-08" db="EMBL/GenBank/DDBJ databases">
        <title>A Genomic Blueprint of the Chicken Gut Microbiome.</title>
        <authorList>
            <person name="Gilroy R."/>
            <person name="Ravi A."/>
            <person name="Getino M."/>
            <person name="Pursley I."/>
            <person name="Horton D.L."/>
            <person name="Alikhan N.-F."/>
            <person name="Baker D."/>
            <person name="Gharbi K."/>
            <person name="Hall N."/>
            <person name="Watson M."/>
            <person name="Adriaenssens E.M."/>
            <person name="Foster-Nyarko E."/>
            <person name="Jarju S."/>
            <person name="Secka A."/>
            <person name="Antonio M."/>
            <person name="Oren A."/>
            <person name="Chaudhuri R."/>
            <person name="La Ragione R.M."/>
            <person name="Hildebrand F."/>
            <person name="Pallen M.J."/>
        </authorList>
    </citation>
    <scope>NUCLEOTIDE SEQUENCE [LARGE SCALE GENOMIC DNA]</scope>
    <source>
        <strain evidence="6 7">Sa3CUN1</strain>
    </source>
</reference>
<dbReference type="PANTHER" id="PTHR43095:SF5">
    <property type="entry name" value="XYLULOSE KINASE"/>
    <property type="match status" value="1"/>
</dbReference>
<evidence type="ECO:0000259" key="4">
    <source>
        <dbReference type="Pfam" id="PF00370"/>
    </source>
</evidence>
<dbReference type="InterPro" id="IPR050406">
    <property type="entry name" value="FGGY_Carb_Kinase"/>
</dbReference>
<dbReference type="Proteomes" id="UP000640335">
    <property type="component" value="Unassembled WGS sequence"/>
</dbReference>
<organism evidence="6 7">
    <name type="scientific">Clostridium gallinarum</name>
    <dbReference type="NCBI Taxonomy" id="2762246"/>
    <lineage>
        <taxon>Bacteria</taxon>
        <taxon>Bacillati</taxon>
        <taxon>Bacillota</taxon>
        <taxon>Clostridia</taxon>
        <taxon>Eubacteriales</taxon>
        <taxon>Clostridiaceae</taxon>
        <taxon>Clostridium</taxon>
    </lineage>
</organism>
<keyword evidence="7" id="KW-1185">Reference proteome</keyword>
<evidence type="ECO:0000256" key="1">
    <source>
        <dbReference type="ARBA" id="ARBA00009156"/>
    </source>
</evidence>
<dbReference type="GO" id="GO:0016301">
    <property type="term" value="F:kinase activity"/>
    <property type="evidence" value="ECO:0007669"/>
    <property type="project" value="UniProtKB-KW"/>
</dbReference>
<dbReference type="Pfam" id="PF02782">
    <property type="entry name" value="FGGY_C"/>
    <property type="match status" value="1"/>
</dbReference>
<dbReference type="InterPro" id="IPR018485">
    <property type="entry name" value="FGGY_C"/>
</dbReference>
<evidence type="ECO:0000313" key="7">
    <source>
        <dbReference type="Proteomes" id="UP000640335"/>
    </source>
</evidence>
<protein>
    <submittedName>
        <fullName evidence="6">FGGY-family carbohydrate kinase</fullName>
    </submittedName>
</protein>
<evidence type="ECO:0000256" key="2">
    <source>
        <dbReference type="ARBA" id="ARBA00022679"/>
    </source>
</evidence>
<feature type="domain" description="Carbohydrate kinase FGGY N-terminal" evidence="4">
    <location>
        <begin position="17"/>
        <end position="240"/>
    </location>
</feature>